<dbReference type="Pfam" id="PF07653">
    <property type="entry name" value="SH3_2"/>
    <property type="match status" value="1"/>
</dbReference>
<evidence type="ECO:0000256" key="1">
    <source>
        <dbReference type="ARBA" id="ARBA00022443"/>
    </source>
</evidence>
<organism evidence="3 4">
    <name type="scientific">Cytobacillus depressus</name>
    <dbReference type="NCBI Taxonomy" id="1602942"/>
    <lineage>
        <taxon>Bacteria</taxon>
        <taxon>Bacillati</taxon>
        <taxon>Bacillota</taxon>
        <taxon>Bacilli</taxon>
        <taxon>Bacillales</taxon>
        <taxon>Bacillaceae</taxon>
        <taxon>Cytobacillus</taxon>
    </lineage>
</organism>
<keyword evidence="1" id="KW-0728">SH3 domain</keyword>
<dbReference type="InterPro" id="IPR004843">
    <property type="entry name" value="Calcineurin-like_PHP"/>
</dbReference>
<dbReference type="Gene3D" id="3.60.21.10">
    <property type="match status" value="1"/>
</dbReference>
<name>A0A6L3V382_9BACI</name>
<dbReference type="Proteomes" id="UP000481030">
    <property type="component" value="Unassembled WGS sequence"/>
</dbReference>
<comment type="caution">
    <text evidence="3">The sequence shown here is derived from an EMBL/GenBank/DDBJ whole genome shotgun (WGS) entry which is preliminary data.</text>
</comment>
<dbReference type="EMBL" id="WBOS01000010">
    <property type="protein sequence ID" value="KAB2332070.1"/>
    <property type="molecule type" value="Genomic_DNA"/>
</dbReference>
<keyword evidence="4" id="KW-1185">Reference proteome</keyword>
<dbReference type="InterPro" id="IPR036028">
    <property type="entry name" value="SH3-like_dom_sf"/>
</dbReference>
<reference evidence="3 4" key="1">
    <citation type="journal article" date="2016" name="Antonie Van Leeuwenhoek">
        <title>Bacillus depressus sp. nov., isolated from soil of a sunflower field.</title>
        <authorList>
            <person name="Wei X."/>
            <person name="Xin D."/>
            <person name="Xin Y."/>
            <person name="Zhang H."/>
            <person name="Wang T."/>
            <person name="Zhang J."/>
        </authorList>
    </citation>
    <scope>NUCLEOTIDE SEQUENCE [LARGE SCALE GENOMIC DNA]</scope>
    <source>
        <strain evidence="3 4">BZ1</strain>
    </source>
</reference>
<dbReference type="InterPro" id="IPR050126">
    <property type="entry name" value="Ap4A_hydrolase"/>
</dbReference>
<dbReference type="RefSeq" id="WP_151536075.1">
    <property type="nucleotide sequence ID" value="NZ_WBOS01000010.1"/>
</dbReference>
<evidence type="ECO:0000313" key="4">
    <source>
        <dbReference type="Proteomes" id="UP000481030"/>
    </source>
</evidence>
<gene>
    <name evidence="3" type="ORF">F7731_17385</name>
</gene>
<dbReference type="SUPFAM" id="SSF56300">
    <property type="entry name" value="Metallo-dependent phosphatases"/>
    <property type="match status" value="1"/>
</dbReference>
<dbReference type="AlphaFoldDB" id="A0A6L3V382"/>
<dbReference type="GO" id="GO:0016791">
    <property type="term" value="F:phosphatase activity"/>
    <property type="evidence" value="ECO:0007669"/>
    <property type="project" value="TreeGrafter"/>
</dbReference>
<sequence length="366" mass="42400">MLDVHKLNLDPNRRIIIISDIHASLSLFINLLEKVRYHKDDYLFIIGDLCEKGKNSLEVVRYVKKMTEQSENVFVTKGNCDILYRYVLDGDERILHYMKVKRNSILNEMLEEQEQSLTDFNQIQQLAQYYKTYFKEELDWIESLPVAFETEDFIMIHAGIENREDWTETDESAAVAIDSFYDKGHQANKTVIVGHWPAVNYRFGSESSNNPLIDLQKNIIAIDGGNQIKADGQLNALIIENNEFSFEFVDELQEAISVKKEYIDETHRVGTVTYPDYEMNVICEDQYFTLCRNVKLGIDQWVKNEYLLANEEGVFCKSDLSTTFLSVQKGEQVKVLDSQQTGYLLVKKLNGLVGWVPVEVLEENEL</sequence>
<evidence type="ECO:0000313" key="3">
    <source>
        <dbReference type="EMBL" id="KAB2332070.1"/>
    </source>
</evidence>
<dbReference type="InterPro" id="IPR001452">
    <property type="entry name" value="SH3_domain"/>
</dbReference>
<dbReference type="GO" id="GO:0005737">
    <property type="term" value="C:cytoplasm"/>
    <property type="evidence" value="ECO:0007669"/>
    <property type="project" value="TreeGrafter"/>
</dbReference>
<dbReference type="GO" id="GO:0008803">
    <property type="term" value="F:bis(5'-nucleosyl)-tetraphosphatase (symmetrical) activity"/>
    <property type="evidence" value="ECO:0007669"/>
    <property type="project" value="TreeGrafter"/>
</dbReference>
<dbReference type="PROSITE" id="PS50002">
    <property type="entry name" value="SH3"/>
    <property type="match status" value="1"/>
</dbReference>
<dbReference type="GO" id="GO:0110154">
    <property type="term" value="P:RNA decapping"/>
    <property type="evidence" value="ECO:0007669"/>
    <property type="project" value="TreeGrafter"/>
</dbReference>
<feature type="domain" description="SH3" evidence="2">
    <location>
        <begin position="302"/>
        <end position="366"/>
    </location>
</feature>
<dbReference type="InterPro" id="IPR029052">
    <property type="entry name" value="Metallo-depent_PP-like"/>
</dbReference>
<evidence type="ECO:0000259" key="2">
    <source>
        <dbReference type="PROSITE" id="PS50002"/>
    </source>
</evidence>
<accession>A0A6L3V382</accession>
<dbReference type="PANTHER" id="PTHR42850">
    <property type="entry name" value="METALLOPHOSPHOESTERASE"/>
    <property type="match status" value="1"/>
</dbReference>
<dbReference type="SUPFAM" id="SSF50044">
    <property type="entry name" value="SH3-domain"/>
    <property type="match status" value="1"/>
</dbReference>
<dbReference type="Gene3D" id="2.30.30.40">
    <property type="entry name" value="SH3 Domains"/>
    <property type="match status" value="1"/>
</dbReference>
<protein>
    <recommendedName>
        <fullName evidence="2">SH3 domain-containing protein</fullName>
    </recommendedName>
</protein>
<dbReference type="OrthoDB" id="384253at2"/>
<dbReference type="Pfam" id="PF00149">
    <property type="entry name" value="Metallophos"/>
    <property type="match status" value="1"/>
</dbReference>
<dbReference type="PANTHER" id="PTHR42850:SF4">
    <property type="entry name" value="ZINC-DEPENDENT ENDOPOLYPHOSPHATASE"/>
    <property type="match status" value="1"/>
</dbReference>
<proteinExistence type="predicted"/>